<dbReference type="Proteomes" id="UP001353858">
    <property type="component" value="Unassembled WGS sequence"/>
</dbReference>
<sequence>MADIYPSYHKIQAAKKACYPLDEAITITEALMEVQLQALLDLTIRRLVLSQEEVFTTMANAFYKNFVLISKWGCDGSTGHSEYKKNLQTIFGIVICS</sequence>
<protein>
    <submittedName>
        <fullName evidence="1">Uncharacterized protein</fullName>
    </submittedName>
</protein>
<name>A0AAN7SH75_9COLE</name>
<reference evidence="2" key="1">
    <citation type="submission" date="2023-01" db="EMBL/GenBank/DDBJ databases">
        <title>Key to firefly adult light organ development and bioluminescence: homeobox transcription factors regulate luciferase expression and transportation to peroxisome.</title>
        <authorList>
            <person name="Fu X."/>
        </authorList>
    </citation>
    <scope>NUCLEOTIDE SEQUENCE [LARGE SCALE GENOMIC DNA]</scope>
</reference>
<dbReference type="EMBL" id="JARPUR010000003">
    <property type="protein sequence ID" value="KAK4880832.1"/>
    <property type="molecule type" value="Genomic_DNA"/>
</dbReference>
<organism evidence="1 2">
    <name type="scientific">Aquatica leii</name>
    <dbReference type="NCBI Taxonomy" id="1421715"/>
    <lineage>
        <taxon>Eukaryota</taxon>
        <taxon>Metazoa</taxon>
        <taxon>Ecdysozoa</taxon>
        <taxon>Arthropoda</taxon>
        <taxon>Hexapoda</taxon>
        <taxon>Insecta</taxon>
        <taxon>Pterygota</taxon>
        <taxon>Neoptera</taxon>
        <taxon>Endopterygota</taxon>
        <taxon>Coleoptera</taxon>
        <taxon>Polyphaga</taxon>
        <taxon>Elateriformia</taxon>
        <taxon>Elateroidea</taxon>
        <taxon>Lampyridae</taxon>
        <taxon>Luciolinae</taxon>
        <taxon>Aquatica</taxon>
    </lineage>
</organism>
<evidence type="ECO:0000313" key="2">
    <source>
        <dbReference type="Proteomes" id="UP001353858"/>
    </source>
</evidence>
<evidence type="ECO:0000313" key="1">
    <source>
        <dbReference type="EMBL" id="KAK4880832.1"/>
    </source>
</evidence>
<comment type="caution">
    <text evidence="1">The sequence shown here is derived from an EMBL/GenBank/DDBJ whole genome shotgun (WGS) entry which is preliminary data.</text>
</comment>
<accession>A0AAN7SH75</accession>
<keyword evidence="2" id="KW-1185">Reference proteome</keyword>
<proteinExistence type="predicted"/>
<gene>
    <name evidence="1" type="ORF">RN001_008978</name>
</gene>
<dbReference type="AlphaFoldDB" id="A0AAN7SH75"/>